<accession>W2YSF7</accession>
<evidence type="ECO:0000313" key="3">
    <source>
        <dbReference type="Proteomes" id="UP000018948"/>
    </source>
</evidence>
<evidence type="ECO:0000256" key="1">
    <source>
        <dbReference type="SAM" id="MobiDB-lite"/>
    </source>
</evidence>
<gene>
    <name evidence="2" type="ORF">F442_14349</name>
</gene>
<reference evidence="2 3" key="1">
    <citation type="submission" date="2013-11" db="EMBL/GenBank/DDBJ databases">
        <title>The Genome Sequence of Phytophthora parasitica P10297.</title>
        <authorList>
            <consortium name="The Broad Institute Genomics Platform"/>
            <person name="Russ C."/>
            <person name="Tyler B."/>
            <person name="Panabieres F."/>
            <person name="Shan W."/>
            <person name="Tripathy S."/>
            <person name="Grunwald N."/>
            <person name="Machado M."/>
            <person name="Johnson C.S."/>
            <person name="Walker B."/>
            <person name="Young S.K."/>
            <person name="Zeng Q."/>
            <person name="Gargeya S."/>
            <person name="Fitzgerald M."/>
            <person name="Haas B."/>
            <person name="Abouelleil A."/>
            <person name="Allen A.W."/>
            <person name="Alvarado L."/>
            <person name="Arachchi H.M."/>
            <person name="Berlin A.M."/>
            <person name="Chapman S.B."/>
            <person name="Gainer-Dewar J."/>
            <person name="Goldberg J."/>
            <person name="Griggs A."/>
            <person name="Gujja S."/>
            <person name="Hansen M."/>
            <person name="Howarth C."/>
            <person name="Imamovic A."/>
            <person name="Ireland A."/>
            <person name="Larimer J."/>
            <person name="McCowan C."/>
            <person name="Murphy C."/>
            <person name="Pearson M."/>
            <person name="Poon T.W."/>
            <person name="Priest M."/>
            <person name="Roberts A."/>
            <person name="Saif S."/>
            <person name="Shea T."/>
            <person name="Sisk P."/>
            <person name="Sykes S."/>
            <person name="Wortman J."/>
            <person name="Nusbaum C."/>
            <person name="Birren B."/>
        </authorList>
    </citation>
    <scope>NUCLEOTIDE SEQUENCE [LARGE SCALE GENOMIC DNA]</scope>
    <source>
        <strain evidence="2 3">P10297</strain>
    </source>
</reference>
<dbReference type="EMBL" id="ANIY01002983">
    <property type="protein sequence ID" value="ETP37896.1"/>
    <property type="molecule type" value="Genomic_DNA"/>
</dbReference>
<sequence>MRRGVVSGLVSRGLHDTSASLRCCLLPPYKGLEDDLVSSSYPNERAAASSRQWQRPLQNQLAQQRLTGSKARWLAQAELAALLATANAVSCPGFAGHVTGTGHARVCRLRLLPWLFPGESTVQRTCCFAYAVLGVSLEHQQASRRSEVEHSSPPAPSTVEDHGP</sequence>
<evidence type="ECO:0000313" key="2">
    <source>
        <dbReference type="EMBL" id="ETP37896.1"/>
    </source>
</evidence>
<protein>
    <submittedName>
        <fullName evidence="2">Uncharacterized protein</fullName>
    </submittedName>
</protein>
<feature type="region of interest" description="Disordered" evidence="1">
    <location>
        <begin position="143"/>
        <end position="164"/>
    </location>
</feature>
<dbReference type="AlphaFoldDB" id="W2YSF7"/>
<organism evidence="2 3">
    <name type="scientific">Phytophthora nicotianae P10297</name>
    <dbReference type="NCBI Taxonomy" id="1317064"/>
    <lineage>
        <taxon>Eukaryota</taxon>
        <taxon>Sar</taxon>
        <taxon>Stramenopiles</taxon>
        <taxon>Oomycota</taxon>
        <taxon>Peronosporomycetes</taxon>
        <taxon>Peronosporales</taxon>
        <taxon>Peronosporaceae</taxon>
        <taxon>Phytophthora</taxon>
    </lineage>
</organism>
<proteinExistence type="predicted"/>
<name>W2YSF7_PHYNI</name>
<comment type="caution">
    <text evidence="2">The sequence shown here is derived from an EMBL/GenBank/DDBJ whole genome shotgun (WGS) entry which is preliminary data.</text>
</comment>
<dbReference type="Proteomes" id="UP000018948">
    <property type="component" value="Unassembled WGS sequence"/>
</dbReference>